<reference evidence="1 2" key="1">
    <citation type="submission" date="2014-04" db="EMBL/GenBank/DDBJ databases">
        <authorList>
            <consortium name="DOE Joint Genome Institute"/>
            <person name="Kuo A."/>
            <person name="Tarkka M."/>
            <person name="Buscot F."/>
            <person name="Kohler A."/>
            <person name="Nagy L.G."/>
            <person name="Floudas D."/>
            <person name="Copeland A."/>
            <person name="Barry K.W."/>
            <person name="Cichocki N."/>
            <person name="Veneault-Fourrey C."/>
            <person name="LaButti K."/>
            <person name="Lindquist E.A."/>
            <person name="Lipzen A."/>
            <person name="Lundell T."/>
            <person name="Morin E."/>
            <person name="Murat C."/>
            <person name="Sun H."/>
            <person name="Tunlid A."/>
            <person name="Henrissat B."/>
            <person name="Grigoriev I.V."/>
            <person name="Hibbett D.S."/>
            <person name="Martin F."/>
            <person name="Nordberg H.P."/>
            <person name="Cantor M.N."/>
            <person name="Hua S.X."/>
        </authorList>
    </citation>
    <scope>NUCLEOTIDE SEQUENCE [LARGE SCALE GENOMIC DNA]</scope>
    <source>
        <strain evidence="1 2">F 1598</strain>
    </source>
</reference>
<dbReference type="AlphaFoldDB" id="A0A0C3EXF1"/>
<dbReference type="InParanoid" id="A0A0C3EXF1"/>
<keyword evidence="2" id="KW-1185">Reference proteome</keyword>
<accession>A0A0C3EXF1</accession>
<gene>
    <name evidence="1" type="ORF">PILCRDRAFT_739053</name>
</gene>
<sequence>MTSGSRQEDGRRRSLDLKILSFTELECELVVLHPGNFLLRGSILIVYCPSSPPLGPCEKRLNSDGSVNPPHKFFAFGMVDLYICLMHVSSQLDKDRRLHVDTEAQSFRGIPMYYLNHADKLRSTAPDILIRQLATMASG</sequence>
<name>A0A0C3EXF1_PILCF</name>
<dbReference type="Proteomes" id="UP000054166">
    <property type="component" value="Unassembled WGS sequence"/>
</dbReference>
<reference evidence="2" key="2">
    <citation type="submission" date="2015-01" db="EMBL/GenBank/DDBJ databases">
        <title>Evolutionary Origins and Diversification of the Mycorrhizal Mutualists.</title>
        <authorList>
            <consortium name="DOE Joint Genome Institute"/>
            <consortium name="Mycorrhizal Genomics Consortium"/>
            <person name="Kohler A."/>
            <person name="Kuo A."/>
            <person name="Nagy L.G."/>
            <person name="Floudas D."/>
            <person name="Copeland A."/>
            <person name="Barry K.W."/>
            <person name="Cichocki N."/>
            <person name="Veneault-Fourrey C."/>
            <person name="LaButti K."/>
            <person name="Lindquist E.A."/>
            <person name="Lipzen A."/>
            <person name="Lundell T."/>
            <person name="Morin E."/>
            <person name="Murat C."/>
            <person name="Riley R."/>
            <person name="Ohm R."/>
            <person name="Sun H."/>
            <person name="Tunlid A."/>
            <person name="Henrissat B."/>
            <person name="Grigoriev I.V."/>
            <person name="Hibbett D.S."/>
            <person name="Martin F."/>
        </authorList>
    </citation>
    <scope>NUCLEOTIDE SEQUENCE [LARGE SCALE GENOMIC DNA]</scope>
    <source>
        <strain evidence="2">F 1598</strain>
    </source>
</reference>
<dbReference type="EMBL" id="KN833118">
    <property type="protein sequence ID" value="KIM72619.1"/>
    <property type="molecule type" value="Genomic_DNA"/>
</dbReference>
<proteinExistence type="predicted"/>
<evidence type="ECO:0000313" key="1">
    <source>
        <dbReference type="EMBL" id="KIM72619.1"/>
    </source>
</evidence>
<dbReference type="HOGENOM" id="CLU_1845865_0_0_1"/>
<protein>
    <submittedName>
        <fullName evidence="1">Uncharacterized protein</fullName>
    </submittedName>
</protein>
<organism evidence="1 2">
    <name type="scientific">Piloderma croceum (strain F 1598)</name>
    <dbReference type="NCBI Taxonomy" id="765440"/>
    <lineage>
        <taxon>Eukaryota</taxon>
        <taxon>Fungi</taxon>
        <taxon>Dikarya</taxon>
        <taxon>Basidiomycota</taxon>
        <taxon>Agaricomycotina</taxon>
        <taxon>Agaricomycetes</taxon>
        <taxon>Agaricomycetidae</taxon>
        <taxon>Atheliales</taxon>
        <taxon>Atheliaceae</taxon>
        <taxon>Piloderma</taxon>
    </lineage>
</organism>
<evidence type="ECO:0000313" key="2">
    <source>
        <dbReference type="Proteomes" id="UP000054166"/>
    </source>
</evidence>